<proteinExistence type="predicted"/>
<dbReference type="SUPFAM" id="SSF49464">
    <property type="entry name" value="Carboxypeptidase regulatory domain-like"/>
    <property type="match status" value="1"/>
</dbReference>
<dbReference type="OrthoDB" id="10249045at2759"/>
<organism evidence="1 2">
    <name type="scientific">Brachionus calyciflorus</name>
    <dbReference type="NCBI Taxonomy" id="104777"/>
    <lineage>
        <taxon>Eukaryota</taxon>
        <taxon>Metazoa</taxon>
        <taxon>Spiralia</taxon>
        <taxon>Gnathifera</taxon>
        <taxon>Rotifera</taxon>
        <taxon>Eurotatoria</taxon>
        <taxon>Monogononta</taxon>
        <taxon>Pseudotrocha</taxon>
        <taxon>Ploima</taxon>
        <taxon>Brachionidae</taxon>
        <taxon>Brachionus</taxon>
    </lineage>
</organism>
<protein>
    <submittedName>
        <fullName evidence="1">Uncharacterized protein</fullName>
    </submittedName>
</protein>
<gene>
    <name evidence="1" type="ORF">OXX778_LOCUS18344</name>
</gene>
<sequence>MTIKIDSREPYFKTNKNGEYYRILLPGTYNLTVMLNCTIALETKITIPSASKLLLFNITLSLENYQKYLNSQLNKNGVFCSKIFKYGSESEISGQVLEPCRYQAPKNVYCLTEATIDTTEENIARDRIVVELINDPKGVNF</sequence>
<dbReference type="EMBL" id="CAJNOC010005042">
    <property type="protein sequence ID" value="CAF1040907.1"/>
    <property type="molecule type" value="Genomic_DNA"/>
</dbReference>
<keyword evidence="2" id="KW-1185">Reference proteome</keyword>
<reference evidence="1" key="1">
    <citation type="submission" date="2021-02" db="EMBL/GenBank/DDBJ databases">
        <authorList>
            <person name="Nowell W R."/>
        </authorList>
    </citation>
    <scope>NUCLEOTIDE SEQUENCE</scope>
    <source>
        <strain evidence="1">Ploen Becks lab</strain>
    </source>
</reference>
<dbReference type="Gene3D" id="2.60.40.1120">
    <property type="entry name" value="Carboxypeptidase-like, regulatory domain"/>
    <property type="match status" value="1"/>
</dbReference>
<evidence type="ECO:0000313" key="1">
    <source>
        <dbReference type="EMBL" id="CAF1040907.1"/>
    </source>
</evidence>
<comment type="caution">
    <text evidence="1">The sequence shown here is derived from an EMBL/GenBank/DDBJ whole genome shotgun (WGS) entry which is preliminary data.</text>
</comment>
<accession>A0A814JVI5</accession>
<dbReference type="InterPro" id="IPR008969">
    <property type="entry name" value="CarboxyPept-like_regulatory"/>
</dbReference>
<dbReference type="Proteomes" id="UP000663879">
    <property type="component" value="Unassembled WGS sequence"/>
</dbReference>
<dbReference type="AlphaFoldDB" id="A0A814JVI5"/>
<name>A0A814JVI5_9BILA</name>
<evidence type="ECO:0000313" key="2">
    <source>
        <dbReference type="Proteomes" id="UP000663879"/>
    </source>
</evidence>